<dbReference type="PANTHER" id="PTHR23389:SF9">
    <property type="entry name" value="DNA LIGASE"/>
    <property type="match status" value="1"/>
</dbReference>
<feature type="domain" description="BRCT" evidence="16">
    <location>
        <begin position="592"/>
        <end position="670"/>
    </location>
</feature>
<dbReference type="Pfam" id="PF03120">
    <property type="entry name" value="OB_DNA_ligase"/>
    <property type="match status" value="1"/>
</dbReference>
<evidence type="ECO:0000259" key="16">
    <source>
        <dbReference type="PROSITE" id="PS50172"/>
    </source>
</evidence>
<organism evidence="17 18">
    <name type="scientific">Haemophilus parainfluenzae</name>
    <dbReference type="NCBI Taxonomy" id="729"/>
    <lineage>
        <taxon>Bacteria</taxon>
        <taxon>Pseudomonadati</taxon>
        <taxon>Pseudomonadota</taxon>
        <taxon>Gammaproteobacteria</taxon>
        <taxon>Pasteurellales</taxon>
        <taxon>Pasteurellaceae</taxon>
        <taxon>Haemophilus</taxon>
    </lineage>
</organism>
<dbReference type="Pfam" id="PF01653">
    <property type="entry name" value="DNA_ligase_aden"/>
    <property type="match status" value="1"/>
</dbReference>
<dbReference type="CDD" id="cd00114">
    <property type="entry name" value="LIGANc"/>
    <property type="match status" value="1"/>
</dbReference>
<evidence type="ECO:0000313" key="18">
    <source>
        <dbReference type="Proteomes" id="UP000253823"/>
    </source>
</evidence>
<evidence type="ECO:0000256" key="15">
    <source>
        <dbReference type="RuleBase" id="RU000618"/>
    </source>
</evidence>
<dbReference type="InterPro" id="IPR004149">
    <property type="entry name" value="Znf_DNAligase_C4"/>
</dbReference>
<proteinExistence type="inferred from homology"/>
<dbReference type="SUPFAM" id="SSF52113">
    <property type="entry name" value="BRCT domain"/>
    <property type="match status" value="1"/>
</dbReference>
<dbReference type="FunFam" id="6.20.10.30:FF:000001">
    <property type="entry name" value="DNA ligase"/>
    <property type="match status" value="1"/>
</dbReference>
<dbReference type="NCBIfam" id="NF005932">
    <property type="entry name" value="PRK07956.1"/>
    <property type="match status" value="1"/>
</dbReference>
<dbReference type="InterPro" id="IPR013840">
    <property type="entry name" value="DNAligase_N"/>
</dbReference>
<evidence type="ECO:0000256" key="5">
    <source>
        <dbReference type="ARBA" id="ARBA00022705"/>
    </source>
</evidence>
<evidence type="ECO:0000256" key="1">
    <source>
        <dbReference type="ARBA" id="ARBA00004067"/>
    </source>
</evidence>
<protein>
    <recommendedName>
        <fullName evidence="3 14">DNA ligase</fullName>
        <ecNumber evidence="2 14">6.5.1.2</ecNumber>
    </recommendedName>
    <alternativeName>
        <fullName evidence="14">Polydeoxyribonucleotide synthase [NAD(+)]</fullName>
    </alternativeName>
</protein>
<evidence type="ECO:0000256" key="12">
    <source>
        <dbReference type="ARBA" id="ARBA00034005"/>
    </source>
</evidence>
<dbReference type="SMART" id="SM00292">
    <property type="entry name" value="BRCT"/>
    <property type="match status" value="1"/>
</dbReference>
<dbReference type="InterPro" id="IPR004150">
    <property type="entry name" value="NAD_DNA_ligase_OB"/>
</dbReference>
<evidence type="ECO:0000256" key="11">
    <source>
        <dbReference type="ARBA" id="ARBA00023204"/>
    </source>
</evidence>
<evidence type="ECO:0000256" key="14">
    <source>
        <dbReference type="HAMAP-Rule" id="MF_01588"/>
    </source>
</evidence>
<dbReference type="InterPro" id="IPR013839">
    <property type="entry name" value="DNAligase_adenylation"/>
</dbReference>
<feature type="binding site" evidence="14">
    <location>
        <position position="315"/>
    </location>
    <ligand>
        <name>NAD(+)</name>
        <dbReference type="ChEBI" id="CHEBI:57540"/>
    </ligand>
</feature>
<feature type="binding site" evidence="14">
    <location>
        <position position="409"/>
    </location>
    <ligand>
        <name>Zn(2+)</name>
        <dbReference type="ChEBI" id="CHEBI:29105"/>
    </ligand>
</feature>
<keyword evidence="8 14" id="KW-0862">Zinc</keyword>
<keyword evidence="5 14" id="KW-0235">DNA replication</keyword>
<dbReference type="SMART" id="SM00532">
    <property type="entry name" value="LIGANc"/>
    <property type="match status" value="1"/>
</dbReference>
<accession>A0AAQ0GY83</accession>
<evidence type="ECO:0000256" key="6">
    <source>
        <dbReference type="ARBA" id="ARBA00022723"/>
    </source>
</evidence>
<feature type="binding site" evidence="14">
    <location>
        <position position="433"/>
    </location>
    <ligand>
        <name>Zn(2+)</name>
        <dbReference type="ChEBI" id="CHEBI:29105"/>
    </ligand>
</feature>
<dbReference type="PROSITE" id="PS50172">
    <property type="entry name" value="BRCT"/>
    <property type="match status" value="1"/>
</dbReference>
<dbReference type="FunFam" id="3.30.470.30:FF:000001">
    <property type="entry name" value="DNA ligase"/>
    <property type="match status" value="1"/>
</dbReference>
<dbReference type="FunFam" id="1.10.150.20:FF:000006">
    <property type="entry name" value="DNA ligase"/>
    <property type="match status" value="1"/>
</dbReference>
<dbReference type="Gene3D" id="6.20.10.30">
    <property type="match status" value="1"/>
</dbReference>
<keyword evidence="7 14" id="KW-0227">DNA damage</keyword>
<dbReference type="GO" id="GO:0006260">
    <property type="term" value="P:DNA replication"/>
    <property type="evidence" value="ECO:0007669"/>
    <property type="project" value="UniProtKB-KW"/>
</dbReference>
<dbReference type="Gene3D" id="2.40.50.140">
    <property type="entry name" value="Nucleic acid-binding proteins"/>
    <property type="match status" value="1"/>
</dbReference>
<comment type="function">
    <text evidence="1 14">DNA ligase that catalyzes the formation of phosphodiester linkages between 5'-phosphoryl and 3'-hydroxyl groups in double-stranded DNA using NAD as a coenzyme and as the energy source for the reaction. It is essential for DNA replication and repair of damaged DNA.</text>
</comment>
<reference evidence="17 18" key="1">
    <citation type="submission" date="2018-05" db="EMBL/GenBank/DDBJ databases">
        <title>Draft Genome Sequences for a Diverse set of 7 Haemophilus Species.</title>
        <authorList>
            <person name="Nichols M."/>
            <person name="Topaz N."/>
            <person name="Wang X."/>
            <person name="Wang X."/>
            <person name="Boxrud D."/>
        </authorList>
    </citation>
    <scope>NUCLEOTIDE SEQUENCE [LARGE SCALE GENOMIC DNA]</scope>
    <source>
        <strain evidence="17 18">C2006002596</strain>
    </source>
</reference>
<evidence type="ECO:0000313" key="17">
    <source>
        <dbReference type="EMBL" id="RDE83430.1"/>
    </source>
</evidence>
<dbReference type="Gene3D" id="1.10.287.610">
    <property type="entry name" value="Helix hairpin bin"/>
    <property type="match status" value="1"/>
</dbReference>
<evidence type="ECO:0000256" key="2">
    <source>
        <dbReference type="ARBA" id="ARBA00012722"/>
    </source>
</evidence>
<keyword evidence="6 14" id="KW-0479">Metal-binding</keyword>
<dbReference type="FunFam" id="2.40.50.140:FF:000012">
    <property type="entry name" value="DNA ligase"/>
    <property type="match status" value="1"/>
</dbReference>
<evidence type="ECO:0000256" key="10">
    <source>
        <dbReference type="ARBA" id="ARBA00023027"/>
    </source>
</evidence>
<evidence type="ECO:0000256" key="7">
    <source>
        <dbReference type="ARBA" id="ARBA00022763"/>
    </source>
</evidence>
<dbReference type="GO" id="GO:0046872">
    <property type="term" value="F:metal ion binding"/>
    <property type="evidence" value="ECO:0007669"/>
    <property type="project" value="UniProtKB-KW"/>
</dbReference>
<dbReference type="InterPro" id="IPR010994">
    <property type="entry name" value="RuvA_2-like"/>
</dbReference>
<dbReference type="HAMAP" id="MF_01588">
    <property type="entry name" value="DNA_ligase_A"/>
    <property type="match status" value="1"/>
</dbReference>
<evidence type="ECO:0000256" key="9">
    <source>
        <dbReference type="ARBA" id="ARBA00022842"/>
    </source>
</evidence>
<keyword evidence="11 14" id="KW-0234">DNA repair</keyword>
<evidence type="ECO:0000256" key="4">
    <source>
        <dbReference type="ARBA" id="ARBA00022598"/>
    </source>
</evidence>
<dbReference type="Proteomes" id="UP000253823">
    <property type="component" value="Unassembled WGS sequence"/>
</dbReference>
<dbReference type="InterPro" id="IPR036420">
    <property type="entry name" value="BRCT_dom_sf"/>
</dbReference>
<keyword evidence="14" id="KW-0464">Manganese</keyword>
<feature type="binding site" evidence="14">
    <location>
        <position position="412"/>
    </location>
    <ligand>
        <name>Zn(2+)</name>
        <dbReference type="ChEBI" id="CHEBI:29105"/>
    </ligand>
</feature>
<dbReference type="GO" id="GO:0003677">
    <property type="term" value="F:DNA binding"/>
    <property type="evidence" value="ECO:0007669"/>
    <property type="project" value="InterPro"/>
</dbReference>
<comment type="cofactor">
    <cofactor evidence="14">
        <name>Mg(2+)</name>
        <dbReference type="ChEBI" id="CHEBI:18420"/>
    </cofactor>
    <cofactor evidence="14">
        <name>Mn(2+)</name>
        <dbReference type="ChEBI" id="CHEBI:29035"/>
    </cofactor>
</comment>
<dbReference type="Gene3D" id="3.40.50.10190">
    <property type="entry name" value="BRCT domain"/>
    <property type="match status" value="1"/>
</dbReference>
<dbReference type="InterPro" id="IPR018239">
    <property type="entry name" value="DNA_ligase_AS"/>
</dbReference>
<feature type="binding site" evidence="14">
    <location>
        <position position="114"/>
    </location>
    <ligand>
        <name>NAD(+)</name>
        <dbReference type="ChEBI" id="CHEBI:57540"/>
    </ligand>
</feature>
<dbReference type="SMART" id="SM00278">
    <property type="entry name" value="HhH1"/>
    <property type="match status" value="4"/>
</dbReference>
<name>A0AAQ0GY83_HAEPA</name>
<dbReference type="Pfam" id="PF12826">
    <property type="entry name" value="HHH_2"/>
    <property type="match status" value="1"/>
</dbReference>
<dbReference type="PROSITE" id="PS01055">
    <property type="entry name" value="DNA_LIGASE_N1"/>
    <property type="match status" value="1"/>
</dbReference>
<dbReference type="Pfam" id="PF14520">
    <property type="entry name" value="HHH_5"/>
    <property type="match status" value="1"/>
</dbReference>
<keyword evidence="4 14" id="KW-0436">Ligase</keyword>
<dbReference type="SUPFAM" id="SSF56091">
    <property type="entry name" value="DNA ligase/mRNA capping enzyme, catalytic domain"/>
    <property type="match status" value="1"/>
</dbReference>
<feature type="binding site" evidence="14">
    <location>
        <begin position="32"/>
        <end position="36"/>
    </location>
    <ligand>
        <name>NAD(+)</name>
        <dbReference type="ChEBI" id="CHEBI:57540"/>
    </ligand>
</feature>
<comment type="similarity">
    <text evidence="13 14">Belongs to the NAD-dependent DNA ligase family. LigA subfamily.</text>
</comment>
<dbReference type="InterPro" id="IPR003583">
    <property type="entry name" value="Hlx-hairpin-Hlx_DNA-bd_motif"/>
</dbReference>
<dbReference type="InterPro" id="IPR012340">
    <property type="entry name" value="NA-bd_OB-fold"/>
</dbReference>
<comment type="caution">
    <text evidence="17">The sequence shown here is derived from an EMBL/GenBank/DDBJ whole genome shotgun (WGS) entry which is preliminary data.</text>
</comment>
<dbReference type="GO" id="GO:0006281">
    <property type="term" value="P:DNA repair"/>
    <property type="evidence" value="ECO:0007669"/>
    <property type="project" value="UniProtKB-KW"/>
</dbReference>
<comment type="caution">
    <text evidence="14">Lacks conserved residue(s) required for the propagation of feature annotation.</text>
</comment>
<dbReference type="SUPFAM" id="SSF50249">
    <property type="entry name" value="Nucleic acid-binding proteins"/>
    <property type="match status" value="1"/>
</dbReference>
<dbReference type="Pfam" id="PF00533">
    <property type="entry name" value="BRCT"/>
    <property type="match status" value="1"/>
</dbReference>
<dbReference type="EC" id="6.5.1.2" evidence="2 14"/>
<dbReference type="Gene3D" id="1.10.150.20">
    <property type="entry name" value="5' to 3' exonuclease, C-terminal subdomain"/>
    <property type="match status" value="2"/>
</dbReference>
<sequence>MMSLQQQIDTLRQDLRRYEYEYHVLDNPTIPDAEYDRLFHQLKALEAAHPELITADSPTQRVGAKPLSGFAQIRHEIPMLSLDNAFSDEEFYAFVKRIEDRLIRLPEPLTFCCEPKLDGLAVSILYVNGVLTQAATRGDGTTGEDITANIRTIRNIPLQLLMDNPPARLEVRGEVFMPHAGFERLNQLALEKGEKTFANPRNAAAGSLRQLDPKITSKRPLVLNAYSIGIAEGVDLPNTHYDRLQWLKSIGIPVNPEIRLCNGTDEVLDFYCDIQNKRSSLGYDIDGTVLKINDIALQEKLGFISKAPRWAIAYKFPAQEELTRLNDVEFQVGRTGAITPVAKLEPVFVAGVTVSNATLHNGDEIERLDIAIGDTVVIRRAGDVIPQIIGVLHDRRPADARPIIFPKTCPVCDSAIVRIEGEAVARCTGGLFCAAQRKEALKHFVSRKAMDIDGVGGKLIEQLVDRELVHTPADLFKLDLTTLTRLERMGTKSAENALASLEKAKNTTLARFIFALGIREVGEATALNLANHFKTLEALQNADLEALQQVPDVGEVVANRILAFWHEPHNVAVVNDLIAQGVHWETVETKEVTENRFKGKTVVLTGTLTQMGRNEAKALLQDMGAKVSGSVSAKTDFVIAGDAAGSKLTKAQELGVTVLTEEEFLAEIQS</sequence>
<dbReference type="FunFam" id="1.10.287.610:FF:000002">
    <property type="entry name" value="DNA ligase"/>
    <property type="match status" value="1"/>
</dbReference>
<dbReference type="AlphaFoldDB" id="A0AAQ0GY83"/>
<dbReference type="CDD" id="cd17748">
    <property type="entry name" value="BRCT_DNA_ligase_like"/>
    <property type="match status" value="1"/>
</dbReference>
<dbReference type="Gene3D" id="3.30.470.30">
    <property type="entry name" value="DNA ligase/mRNA capping enzyme"/>
    <property type="match status" value="1"/>
</dbReference>
<dbReference type="PANTHER" id="PTHR23389">
    <property type="entry name" value="CHROMOSOME TRANSMISSION FIDELITY FACTOR 18"/>
    <property type="match status" value="1"/>
</dbReference>
<keyword evidence="10 14" id="KW-0520">NAD</keyword>
<evidence type="ECO:0000256" key="3">
    <source>
        <dbReference type="ARBA" id="ARBA00013308"/>
    </source>
</evidence>
<dbReference type="InterPro" id="IPR033136">
    <property type="entry name" value="DNA_ligase_CS"/>
</dbReference>
<comment type="catalytic activity">
    <reaction evidence="12 14 15">
        <text>NAD(+) + (deoxyribonucleotide)n-3'-hydroxyl + 5'-phospho-(deoxyribonucleotide)m = (deoxyribonucleotide)n+m + AMP + beta-nicotinamide D-nucleotide.</text>
        <dbReference type="EC" id="6.5.1.2"/>
    </reaction>
</comment>
<dbReference type="NCBIfam" id="TIGR00575">
    <property type="entry name" value="dnlj"/>
    <property type="match status" value="1"/>
</dbReference>
<gene>
    <name evidence="14" type="primary">ligA</name>
    <name evidence="17" type="ORF">DPV95_08615</name>
</gene>
<feature type="active site" description="N6-AMP-lysine intermediate" evidence="14">
    <location>
        <position position="116"/>
    </location>
</feature>
<dbReference type="PIRSF" id="PIRSF001604">
    <property type="entry name" value="LigA"/>
    <property type="match status" value="1"/>
</dbReference>
<evidence type="ECO:0000256" key="13">
    <source>
        <dbReference type="ARBA" id="ARBA00060881"/>
    </source>
</evidence>
<dbReference type="Pfam" id="PF03119">
    <property type="entry name" value="DNA_ligase_ZBD"/>
    <property type="match status" value="1"/>
</dbReference>
<dbReference type="InterPro" id="IPR001679">
    <property type="entry name" value="DNA_ligase"/>
</dbReference>
<feature type="binding site" evidence="14">
    <location>
        <position position="291"/>
    </location>
    <ligand>
        <name>NAD(+)</name>
        <dbReference type="ChEBI" id="CHEBI:57540"/>
    </ligand>
</feature>
<dbReference type="GO" id="GO:0005829">
    <property type="term" value="C:cytosol"/>
    <property type="evidence" value="ECO:0007669"/>
    <property type="project" value="TreeGrafter"/>
</dbReference>
<dbReference type="InterPro" id="IPR041663">
    <property type="entry name" value="DisA/LigA_HHH"/>
</dbReference>
<evidence type="ECO:0000256" key="8">
    <source>
        <dbReference type="ARBA" id="ARBA00022833"/>
    </source>
</evidence>
<dbReference type="PROSITE" id="PS01056">
    <property type="entry name" value="DNA_LIGASE_N2"/>
    <property type="match status" value="1"/>
</dbReference>
<feature type="binding site" evidence="14">
    <location>
        <position position="137"/>
    </location>
    <ligand>
        <name>NAD(+)</name>
        <dbReference type="ChEBI" id="CHEBI:57540"/>
    </ligand>
</feature>
<keyword evidence="9 14" id="KW-0460">Magnesium</keyword>
<dbReference type="FunFam" id="1.10.150.20:FF:000007">
    <property type="entry name" value="DNA ligase"/>
    <property type="match status" value="1"/>
</dbReference>
<dbReference type="InterPro" id="IPR001357">
    <property type="entry name" value="BRCT_dom"/>
</dbReference>
<feature type="binding site" evidence="14">
    <location>
        <position position="174"/>
    </location>
    <ligand>
        <name>NAD(+)</name>
        <dbReference type="ChEBI" id="CHEBI:57540"/>
    </ligand>
</feature>
<dbReference type="SUPFAM" id="SSF47781">
    <property type="entry name" value="RuvA domain 2-like"/>
    <property type="match status" value="1"/>
</dbReference>
<dbReference type="GO" id="GO:0003911">
    <property type="term" value="F:DNA ligase (NAD+) activity"/>
    <property type="evidence" value="ECO:0007669"/>
    <property type="project" value="UniProtKB-UniRule"/>
</dbReference>
<dbReference type="EMBL" id="QEPT01000007">
    <property type="protein sequence ID" value="RDE83430.1"/>
    <property type="molecule type" value="Genomic_DNA"/>
</dbReference>
<feature type="binding site" evidence="14">
    <location>
        <begin position="81"/>
        <end position="82"/>
    </location>
    <ligand>
        <name>NAD(+)</name>
        <dbReference type="ChEBI" id="CHEBI:57540"/>
    </ligand>
</feature>